<dbReference type="PANTHER" id="PTHR48098">
    <property type="entry name" value="ENTEROCHELIN ESTERASE-RELATED"/>
    <property type="match status" value="1"/>
</dbReference>
<dbReference type="InterPro" id="IPR029058">
    <property type="entry name" value="AB_hydrolase_fold"/>
</dbReference>
<dbReference type="EMBL" id="UOGL01000474">
    <property type="protein sequence ID" value="VAX40702.1"/>
    <property type="molecule type" value="Genomic_DNA"/>
</dbReference>
<accession>A0A3B1DJ33</accession>
<dbReference type="AlphaFoldDB" id="A0A3B1DJ33"/>
<dbReference type="PANTHER" id="PTHR48098:SF1">
    <property type="entry name" value="DIACYLGLYCEROL ACYLTRANSFERASE_MYCOLYLTRANSFERASE AG85A"/>
    <property type="match status" value="1"/>
</dbReference>
<dbReference type="InterPro" id="IPR000801">
    <property type="entry name" value="Esterase-like"/>
</dbReference>
<reference evidence="1" key="1">
    <citation type="submission" date="2018-06" db="EMBL/GenBank/DDBJ databases">
        <authorList>
            <person name="Zhirakovskaya E."/>
        </authorList>
    </citation>
    <scope>NUCLEOTIDE SEQUENCE</scope>
</reference>
<dbReference type="Pfam" id="PF00756">
    <property type="entry name" value="Esterase"/>
    <property type="match status" value="1"/>
</dbReference>
<dbReference type="Gene3D" id="3.40.50.1820">
    <property type="entry name" value="alpha/beta hydrolase"/>
    <property type="match status" value="1"/>
</dbReference>
<sequence>MRNCSFRFFGLMVLLATSLLLTSPVLGKKTKQKRSAAKKMRPFHWVNKVPQKFQKINGLKHETYYSKVNKVKVGYFVLLPPGYHKKKNQQKRYPVVYDLHGGRPGSEIKDLPLVPKIQKAMQSGQVPPMIYVFNNGGEVSHYDFPEKKSWGETTFIKELIPHIDNMYRTIPQREGRGLEGFSQGGRATGRLMFKYPELFISAAPMGGGHQREKKIAETKGYENKNLYFSKWKTNTYDTARRYAKRKTKPSLNILIVVGDKDGNYQANLDWMKHLDSLNIRYSKIILKGVRHNGHLVYDRTGINIMRFHAKNFGLLKKTYPK</sequence>
<organism evidence="1">
    <name type="scientific">hydrothermal vent metagenome</name>
    <dbReference type="NCBI Taxonomy" id="652676"/>
    <lineage>
        <taxon>unclassified sequences</taxon>
        <taxon>metagenomes</taxon>
        <taxon>ecological metagenomes</taxon>
    </lineage>
</organism>
<dbReference type="InterPro" id="IPR050583">
    <property type="entry name" value="Mycobacterial_A85_antigen"/>
</dbReference>
<dbReference type="GO" id="GO:0016747">
    <property type="term" value="F:acyltransferase activity, transferring groups other than amino-acyl groups"/>
    <property type="evidence" value="ECO:0007669"/>
    <property type="project" value="TreeGrafter"/>
</dbReference>
<name>A0A3B1DJ33_9ZZZZ</name>
<protein>
    <recommendedName>
        <fullName evidence="2">Endo-1,4-beta-xylanase A</fullName>
    </recommendedName>
</protein>
<proteinExistence type="predicted"/>
<evidence type="ECO:0000313" key="1">
    <source>
        <dbReference type="EMBL" id="VAX40702.1"/>
    </source>
</evidence>
<evidence type="ECO:0008006" key="2">
    <source>
        <dbReference type="Google" id="ProtNLM"/>
    </source>
</evidence>
<dbReference type="SUPFAM" id="SSF53474">
    <property type="entry name" value="alpha/beta-Hydrolases"/>
    <property type="match status" value="1"/>
</dbReference>
<gene>
    <name evidence="1" type="ORF">MNBD_PLANCTO02-3393</name>
</gene>